<dbReference type="AlphaFoldDB" id="A0A9P7JHZ1"/>
<dbReference type="EMBL" id="JABBWG010000003">
    <property type="protein sequence ID" value="KAG1824334.1"/>
    <property type="molecule type" value="Genomic_DNA"/>
</dbReference>
<dbReference type="GeneID" id="64623663"/>
<sequence length="118" mass="13452">KVKAITMLRNGGLVVELESELLVSWLNNPTGKAALESNLDLAVLFCRHTYPIVLEYLPIQLQIENEVFLKQVEQENNLPLNVIANIRWIKPPTKHSVEQRKAFALMQITDIHIANNIL</sequence>
<reference evidence="1" key="1">
    <citation type="journal article" date="2020" name="New Phytol.">
        <title>Comparative genomics reveals dynamic genome evolution in host specialist ectomycorrhizal fungi.</title>
        <authorList>
            <person name="Lofgren L.A."/>
            <person name="Nguyen N.H."/>
            <person name="Vilgalys R."/>
            <person name="Ruytinx J."/>
            <person name="Liao H.L."/>
            <person name="Branco S."/>
            <person name="Kuo A."/>
            <person name="LaButti K."/>
            <person name="Lipzen A."/>
            <person name="Andreopoulos W."/>
            <person name="Pangilinan J."/>
            <person name="Riley R."/>
            <person name="Hundley H."/>
            <person name="Na H."/>
            <person name="Barry K."/>
            <person name="Grigoriev I.V."/>
            <person name="Stajich J.E."/>
            <person name="Kennedy P.G."/>
        </authorList>
    </citation>
    <scope>NUCLEOTIDE SEQUENCE</scope>
    <source>
        <strain evidence="1">MN1</strain>
    </source>
</reference>
<feature type="non-terminal residue" evidence="1">
    <location>
        <position position="1"/>
    </location>
</feature>
<dbReference type="Proteomes" id="UP000807769">
    <property type="component" value="Unassembled WGS sequence"/>
</dbReference>
<dbReference type="RefSeq" id="XP_041198051.1">
    <property type="nucleotide sequence ID" value="XM_041329646.1"/>
</dbReference>
<evidence type="ECO:0000313" key="1">
    <source>
        <dbReference type="EMBL" id="KAG1824334.1"/>
    </source>
</evidence>
<protein>
    <submittedName>
        <fullName evidence="1">Uncharacterized protein</fullName>
    </submittedName>
</protein>
<keyword evidence="2" id="KW-1185">Reference proteome</keyword>
<organism evidence="1 2">
    <name type="scientific">Suillus subaureus</name>
    <dbReference type="NCBI Taxonomy" id="48587"/>
    <lineage>
        <taxon>Eukaryota</taxon>
        <taxon>Fungi</taxon>
        <taxon>Dikarya</taxon>
        <taxon>Basidiomycota</taxon>
        <taxon>Agaricomycotina</taxon>
        <taxon>Agaricomycetes</taxon>
        <taxon>Agaricomycetidae</taxon>
        <taxon>Boletales</taxon>
        <taxon>Suillineae</taxon>
        <taxon>Suillaceae</taxon>
        <taxon>Suillus</taxon>
    </lineage>
</organism>
<dbReference type="OrthoDB" id="2800503at2759"/>
<feature type="non-terminal residue" evidence="1">
    <location>
        <position position="118"/>
    </location>
</feature>
<accession>A0A9P7JHZ1</accession>
<gene>
    <name evidence="1" type="ORF">BJ212DRAFT_1245283</name>
</gene>
<name>A0A9P7JHZ1_9AGAM</name>
<comment type="caution">
    <text evidence="1">The sequence shown here is derived from an EMBL/GenBank/DDBJ whole genome shotgun (WGS) entry which is preliminary data.</text>
</comment>
<evidence type="ECO:0000313" key="2">
    <source>
        <dbReference type="Proteomes" id="UP000807769"/>
    </source>
</evidence>
<proteinExistence type="predicted"/>